<evidence type="ECO:0000256" key="3">
    <source>
        <dbReference type="ARBA" id="ARBA00022723"/>
    </source>
</evidence>
<evidence type="ECO:0000256" key="2">
    <source>
        <dbReference type="ARBA" id="ARBA00022722"/>
    </source>
</evidence>
<comment type="subunit">
    <text evidence="8">Homodimer, forms a heterotetramer with a Cas1 homodimer.</text>
</comment>
<gene>
    <name evidence="8 9" type="primary">cas2</name>
    <name evidence="9" type="ORF">KSK55_04460</name>
</gene>
<dbReference type="AlphaFoldDB" id="A0A8F5ZHA9"/>
<evidence type="ECO:0000256" key="5">
    <source>
        <dbReference type="ARBA" id="ARBA00022801"/>
    </source>
</evidence>
<keyword evidence="6 8" id="KW-0460">Magnesium</keyword>
<dbReference type="EMBL" id="CP077107">
    <property type="protein sequence ID" value="QXO95654.1"/>
    <property type="molecule type" value="Genomic_DNA"/>
</dbReference>
<dbReference type="GO" id="GO:0004521">
    <property type="term" value="F:RNA endonuclease activity"/>
    <property type="evidence" value="ECO:0007669"/>
    <property type="project" value="InterPro"/>
</dbReference>
<dbReference type="NCBIfam" id="TIGR01573">
    <property type="entry name" value="cas2"/>
    <property type="match status" value="1"/>
</dbReference>
<evidence type="ECO:0000256" key="1">
    <source>
        <dbReference type="ARBA" id="ARBA00001946"/>
    </source>
</evidence>
<dbReference type="GO" id="GO:0046872">
    <property type="term" value="F:metal ion binding"/>
    <property type="evidence" value="ECO:0007669"/>
    <property type="project" value="UniProtKB-UniRule"/>
</dbReference>
<keyword evidence="5 8" id="KW-0378">Hydrolase</keyword>
<comment type="cofactor">
    <cofactor evidence="1 8">
        <name>Mg(2+)</name>
        <dbReference type="ChEBI" id="CHEBI:18420"/>
    </cofactor>
</comment>
<dbReference type="GO" id="GO:0051607">
    <property type="term" value="P:defense response to virus"/>
    <property type="evidence" value="ECO:0007669"/>
    <property type="project" value="UniProtKB-UniRule"/>
</dbReference>
<dbReference type="Pfam" id="PF09827">
    <property type="entry name" value="CRISPR_Cas2"/>
    <property type="match status" value="1"/>
</dbReference>
<keyword evidence="7 8" id="KW-0051">Antiviral defense</keyword>
<dbReference type="PANTHER" id="PTHR34405">
    <property type="entry name" value="CRISPR-ASSOCIATED ENDORIBONUCLEASE CAS2"/>
    <property type="match status" value="1"/>
</dbReference>
<feature type="binding site" evidence="8">
    <location>
        <position position="8"/>
    </location>
    <ligand>
        <name>Mg(2+)</name>
        <dbReference type="ChEBI" id="CHEBI:18420"/>
        <note>catalytic</note>
    </ligand>
</feature>
<dbReference type="PIRSF" id="PIRSF032582">
    <property type="entry name" value="Cas2"/>
    <property type="match status" value="1"/>
</dbReference>
<protein>
    <recommendedName>
        <fullName evidence="8">CRISPR-associated endoribonuclease Cas2</fullName>
        <ecNumber evidence="8">3.1.-.-</ecNumber>
    </recommendedName>
</protein>
<evidence type="ECO:0000256" key="7">
    <source>
        <dbReference type="ARBA" id="ARBA00023118"/>
    </source>
</evidence>
<dbReference type="OrthoDB" id="43236at2157"/>
<evidence type="ECO:0000256" key="4">
    <source>
        <dbReference type="ARBA" id="ARBA00022759"/>
    </source>
</evidence>
<dbReference type="HAMAP" id="MF_01471">
    <property type="entry name" value="Cas2"/>
    <property type="match status" value="1"/>
</dbReference>
<name>A0A8F5ZHA9_METHU</name>
<organism evidence="9 10">
    <name type="scientific">Methanospirillum hungatei</name>
    <dbReference type="NCBI Taxonomy" id="2203"/>
    <lineage>
        <taxon>Archaea</taxon>
        <taxon>Methanobacteriati</taxon>
        <taxon>Methanobacteriota</taxon>
        <taxon>Stenosarchaea group</taxon>
        <taxon>Methanomicrobia</taxon>
        <taxon>Methanomicrobiales</taxon>
        <taxon>Methanospirillaceae</taxon>
        <taxon>Methanospirillum</taxon>
    </lineage>
</organism>
<comment type="function">
    <text evidence="8">CRISPR (clustered regularly interspaced short palindromic repeat), is an adaptive immune system that provides protection against mobile genetic elements (viruses, transposable elements and conjugative plasmids). CRISPR clusters contain sequences complementary to antecedent mobile elements and target invading nucleic acids. CRISPR clusters are transcribed and processed into CRISPR RNA (crRNA). Functions as a ssRNA-specific endoribonuclease. Involved in the integration of spacer DNA into the CRISPR cassette.</text>
</comment>
<evidence type="ECO:0000256" key="8">
    <source>
        <dbReference type="HAMAP-Rule" id="MF_01471"/>
    </source>
</evidence>
<dbReference type="GO" id="GO:0016787">
    <property type="term" value="F:hydrolase activity"/>
    <property type="evidence" value="ECO:0007669"/>
    <property type="project" value="UniProtKB-KW"/>
</dbReference>
<keyword evidence="2 8" id="KW-0540">Nuclease</keyword>
<sequence length="87" mass="9990">MFVIVVYDINVDRVAKVCAYLRKYLYRVQNSVFEGEITKGQFARMKSGLKSIVVDDEDTVRIYILPHDNVVAIESIGKDISEFCQII</sequence>
<evidence type="ECO:0000256" key="6">
    <source>
        <dbReference type="ARBA" id="ARBA00022842"/>
    </source>
</evidence>
<dbReference type="InterPro" id="IPR021127">
    <property type="entry name" value="CRISPR_associated_Cas2"/>
</dbReference>
<keyword evidence="3 8" id="KW-0479">Metal-binding</keyword>
<keyword evidence="4 8" id="KW-0255">Endonuclease</keyword>
<proteinExistence type="inferred from homology"/>
<evidence type="ECO:0000313" key="10">
    <source>
        <dbReference type="Proteomes" id="UP000694228"/>
    </source>
</evidence>
<accession>A0A8F5ZHA9</accession>
<dbReference type="Proteomes" id="UP000694228">
    <property type="component" value="Chromosome"/>
</dbReference>
<dbReference type="InterPro" id="IPR019199">
    <property type="entry name" value="Virulence_VapD/CRISPR_Cas2"/>
</dbReference>
<reference evidence="9 10" key="1">
    <citation type="submission" date="2021-06" db="EMBL/GenBank/DDBJ databases">
        <title>Complete genome sequence of the secondary alcohol utilizing methanogen Methanospirillum hungatei strain GP1.</title>
        <authorList>
            <person name="Day L.A."/>
            <person name="Costa K.C."/>
        </authorList>
    </citation>
    <scope>NUCLEOTIDE SEQUENCE [LARGE SCALE GENOMIC DNA]</scope>
    <source>
        <strain evidence="9 10">GP1</strain>
    </source>
</reference>
<dbReference type="EC" id="3.1.-.-" evidence="8"/>
<evidence type="ECO:0000313" key="9">
    <source>
        <dbReference type="EMBL" id="QXO95654.1"/>
    </source>
</evidence>
<dbReference type="GO" id="GO:0043571">
    <property type="term" value="P:maintenance of CRISPR repeat elements"/>
    <property type="evidence" value="ECO:0007669"/>
    <property type="project" value="UniProtKB-UniRule"/>
</dbReference>
<comment type="similarity">
    <text evidence="8">Belongs to the CRISPR-associated endoribonuclease Cas2 protein family.</text>
</comment>
<dbReference type="CDD" id="cd09725">
    <property type="entry name" value="Cas2_I_II_III"/>
    <property type="match status" value="1"/>
</dbReference>